<dbReference type="InterPro" id="IPR001148">
    <property type="entry name" value="CA_dom"/>
</dbReference>
<dbReference type="PANTHER" id="PTHR18952:SF265">
    <property type="entry name" value="CARBONIC ANHYDRASE"/>
    <property type="match status" value="1"/>
</dbReference>
<dbReference type="AlphaFoldDB" id="L1J518"/>
<reference evidence="8 10" key="1">
    <citation type="journal article" date="2012" name="Nature">
        <title>Algal genomes reveal evolutionary mosaicism and the fate of nucleomorphs.</title>
        <authorList>
            <consortium name="DOE Joint Genome Institute"/>
            <person name="Curtis B.A."/>
            <person name="Tanifuji G."/>
            <person name="Burki F."/>
            <person name="Gruber A."/>
            <person name="Irimia M."/>
            <person name="Maruyama S."/>
            <person name="Arias M.C."/>
            <person name="Ball S.G."/>
            <person name="Gile G.H."/>
            <person name="Hirakawa Y."/>
            <person name="Hopkins J.F."/>
            <person name="Kuo A."/>
            <person name="Rensing S.A."/>
            <person name="Schmutz J."/>
            <person name="Symeonidi A."/>
            <person name="Elias M."/>
            <person name="Eveleigh R.J."/>
            <person name="Herman E.K."/>
            <person name="Klute M.J."/>
            <person name="Nakayama T."/>
            <person name="Obornik M."/>
            <person name="Reyes-Prieto A."/>
            <person name="Armbrust E.V."/>
            <person name="Aves S.J."/>
            <person name="Beiko R.G."/>
            <person name="Coutinho P."/>
            <person name="Dacks J.B."/>
            <person name="Durnford D.G."/>
            <person name="Fast N.M."/>
            <person name="Green B.R."/>
            <person name="Grisdale C.J."/>
            <person name="Hempel F."/>
            <person name="Henrissat B."/>
            <person name="Hoppner M.P."/>
            <person name="Ishida K."/>
            <person name="Kim E."/>
            <person name="Koreny L."/>
            <person name="Kroth P.G."/>
            <person name="Liu Y."/>
            <person name="Malik S.B."/>
            <person name="Maier U.G."/>
            <person name="McRose D."/>
            <person name="Mock T."/>
            <person name="Neilson J.A."/>
            <person name="Onodera N.T."/>
            <person name="Poole A.M."/>
            <person name="Pritham E.J."/>
            <person name="Richards T.A."/>
            <person name="Rocap G."/>
            <person name="Roy S.W."/>
            <person name="Sarai C."/>
            <person name="Schaack S."/>
            <person name="Shirato S."/>
            <person name="Slamovits C.H."/>
            <person name="Spencer D.F."/>
            <person name="Suzuki S."/>
            <person name="Worden A.Z."/>
            <person name="Zauner S."/>
            <person name="Barry K."/>
            <person name="Bell C."/>
            <person name="Bharti A.K."/>
            <person name="Crow J.A."/>
            <person name="Grimwood J."/>
            <person name="Kramer R."/>
            <person name="Lindquist E."/>
            <person name="Lucas S."/>
            <person name="Salamov A."/>
            <person name="McFadden G.I."/>
            <person name="Lane C.E."/>
            <person name="Keeling P.J."/>
            <person name="Gray M.W."/>
            <person name="Grigoriev I.V."/>
            <person name="Archibald J.M."/>
        </authorList>
    </citation>
    <scope>NUCLEOTIDE SEQUENCE</scope>
    <source>
        <strain evidence="8 10">CCMP2712</strain>
    </source>
</reference>
<organism evidence="8">
    <name type="scientific">Guillardia theta (strain CCMP2712)</name>
    <name type="common">Cryptophyte</name>
    <dbReference type="NCBI Taxonomy" id="905079"/>
    <lineage>
        <taxon>Eukaryota</taxon>
        <taxon>Cryptophyceae</taxon>
        <taxon>Pyrenomonadales</taxon>
        <taxon>Geminigeraceae</taxon>
        <taxon>Guillardia</taxon>
    </lineage>
</organism>
<dbReference type="GO" id="GO:0004089">
    <property type="term" value="F:carbonate dehydratase activity"/>
    <property type="evidence" value="ECO:0007669"/>
    <property type="project" value="UniProtKB-EC"/>
</dbReference>
<dbReference type="EnsemblProtists" id="EKX43628">
    <property type="protein sequence ID" value="EKX43628"/>
    <property type="gene ID" value="GUITHDRAFT_153227"/>
</dbReference>
<dbReference type="HOGENOM" id="CLU_1172591_0_0_1"/>
<evidence type="ECO:0000256" key="2">
    <source>
        <dbReference type="ARBA" id="ARBA00012925"/>
    </source>
</evidence>
<dbReference type="InterPro" id="IPR041891">
    <property type="entry name" value="Alpha_CA_prokaryot-like"/>
</dbReference>
<dbReference type="Proteomes" id="UP000011087">
    <property type="component" value="Unassembled WGS sequence"/>
</dbReference>
<dbReference type="CDD" id="cd03124">
    <property type="entry name" value="alpha_CA_prokaryotic_like"/>
    <property type="match status" value="1"/>
</dbReference>
<dbReference type="SUPFAM" id="SSF51069">
    <property type="entry name" value="Carbonic anhydrase"/>
    <property type="match status" value="1"/>
</dbReference>
<dbReference type="PROSITE" id="PS51144">
    <property type="entry name" value="ALPHA_CA_2"/>
    <property type="match status" value="1"/>
</dbReference>
<keyword evidence="3" id="KW-0479">Metal-binding</keyword>
<dbReference type="InterPro" id="IPR023561">
    <property type="entry name" value="Carbonic_anhydrase_a-class"/>
</dbReference>
<dbReference type="Gene3D" id="3.10.200.10">
    <property type="entry name" value="Alpha carbonic anhydrase"/>
    <property type="match status" value="1"/>
</dbReference>
<keyword evidence="10" id="KW-1185">Reference proteome</keyword>
<dbReference type="STRING" id="905079.L1J518"/>
<dbReference type="KEGG" id="gtt:GUITHDRAFT_153227"/>
<evidence type="ECO:0000313" key="9">
    <source>
        <dbReference type="EnsemblProtists" id="EKX43628"/>
    </source>
</evidence>
<dbReference type="GeneID" id="17300207"/>
<dbReference type="PANTHER" id="PTHR18952">
    <property type="entry name" value="CARBONIC ANHYDRASE"/>
    <property type="match status" value="1"/>
</dbReference>
<feature type="domain" description="Alpha-carbonic anhydrase" evidence="7">
    <location>
        <begin position="1"/>
        <end position="233"/>
    </location>
</feature>
<evidence type="ECO:0000256" key="4">
    <source>
        <dbReference type="ARBA" id="ARBA00022833"/>
    </source>
</evidence>
<dbReference type="eggNOG" id="KOG0382">
    <property type="taxonomic scope" value="Eukaryota"/>
</dbReference>
<evidence type="ECO:0000313" key="8">
    <source>
        <dbReference type="EMBL" id="EKX43628.1"/>
    </source>
</evidence>
<keyword evidence="5" id="KW-0456">Lyase</keyword>
<evidence type="ECO:0000313" key="10">
    <source>
        <dbReference type="Proteomes" id="UP000011087"/>
    </source>
</evidence>
<accession>L1J518</accession>
<dbReference type="SMART" id="SM01057">
    <property type="entry name" value="Carb_anhydrase"/>
    <property type="match status" value="1"/>
</dbReference>
<dbReference type="InterPro" id="IPR036398">
    <property type="entry name" value="CA_dom_sf"/>
</dbReference>
<dbReference type="RefSeq" id="XP_005830608.1">
    <property type="nucleotide sequence ID" value="XM_005830551.1"/>
</dbReference>
<evidence type="ECO:0000259" key="7">
    <source>
        <dbReference type="PROSITE" id="PS51144"/>
    </source>
</evidence>
<evidence type="ECO:0000256" key="1">
    <source>
        <dbReference type="ARBA" id="ARBA00010718"/>
    </source>
</evidence>
<dbReference type="Pfam" id="PF00194">
    <property type="entry name" value="Carb_anhydrase"/>
    <property type="match status" value="1"/>
</dbReference>
<proteinExistence type="inferred from homology"/>
<dbReference type="OrthoDB" id="429145at2759"/>
<protein>
    <recommendedName>
        <fullName evidence="2">carbonic anhydrase</fullName>
        <ecNumber evidence="2">4.2.1.1</ecNumber>
    </recommendedName>
</protein>
<dbReference type="EMBL" id="JH993009">
    <property type="protein sequence ID" value="EKX43628.1"/>
    <property type="molecule type" value="Genomic_DNA"/>
</dbReference>
<reference evidence="10" key="2">
    <citation type="submission" date="2012-11" db="EMBL/GenBank/DDBJ databases">
        <authorList>
            <person name="Kuo A."/>
            <person name="Curtis B.A."/>
            <person name="Tanifuji G."/>
            <person name="Burki F."/>
            <person name="Gruber A."/>
            <person name="Irimia M."/>
            <person name="Maruyama S."/>
            <person name="Arias M.C."/>
            <person name="Ball S.G."/>
            <person name="Gile G.H."/>
            <person name="Hirakawa Y."/>
            <person name="Hopkins J.F."/>
            <person name="Rensing S.A."/>
            <person name="Schmutz J."/>
            <person name="Symeonidi A."/>
            <person name="Elias M."/>
            <person name="Eveleigh R.J."/>
            <person name="Herman E.K."/>
            <person name="Klute M.J."/>
            <person name="Nakayama T."/>
            <person name="Obornik M."/>
            <person name="Reyes-Prieto A."/>
            <person name="Armbrust E.V."/>
            <person name="Aves S.J."/>
            <person name="Beiko R.G."/>
            <person name="Coutinho P."/>
            <person name="Dacks J.B."/>
            <person name="Durnford D.G."/>
            <person name="Fast N.M."/>
            <person name="Green B.R."/>
            <person name="Grisdale C."/>
            <person name="Hempe F."/>
            <person name="Henrissat B."/>
            <person name="Hoppner M.P."/>
            <person name="Ishida K.-I."/>
            <person name="Kim E."/>
            <person name="Koreny L."/>
            <person name="Kroth P.G."/>
            <person name="Liu Y."/>
            <person name="Malik S.-B."/>
            <person name="Maier U.G."/>
            <person name="McRose D."/>
            <person name="Mock T."/>
            <person name="Neilson J.A."/>
            <person name="Onodera N.T."/>
            <person name="Poole A.M."/>
            <person name="Pritham E.J."/>
            <person name="Richards T.A."/>
            <person name="Rocap G."/>
            <person name="Roy S.W."/>
            <person name="Sarai C."/>
            <person name="Schaack S."/>
            <person name="Shirato S."/>
            <person name="Slamovits C.H."/>
            <person name="Spencer D.F."/>
            <person name="Suzuki S."/>
            <person name="Worden A.Z."/>
            <person name="Zauner S."/>
            <person name="Barry K."/>
            <person name="Bell C."/>
            <person name="Bharti A.K."/>
            <person name="Crow J.A."/>
            <person name="Grimwood J."/>
            <person name="Kramer R."/>
            <person name="Lindquist E."/>
            <person name="Lucas S."/>
            <person name="Salamov A."/>
            <person name="McFadden G.I."/>
            <person name="Lane C.E."/>
            <person name="Keeling P.J."/>
            <person name="Gray M.W."/>
            <person name="Grigoriev I.V."/>
            <person name="Archibald J.M."/>
        </authorList>
    </citation>
    <scope>NUCLEOTIDE SEQUENCE</scope>
    <source>
        <strain evidence="10">CCMP2712</strain>
    </source>
</reference>
<comment type="similarity">
    <text evidence="1">Belongs to the alpha-carbonic anhydrase family.</text>
</comment>
<name>L1J518_GUITC</name>
<dbReference type="PaxDb" id="55529-EKX43628"/>
<reference evidence="9" key="3">
    <citation type="submission" date="2015-06" db="UniProtKB">
        <authorList>
            <consortium name="EnsemblProtists"/>
        </authorList>
    </citation>
    <scope>IDENTIFICATION</scope>
</reference>
<dbReference type="EC" id="4.2.1.1" evidence="2"/>
<comment type="catalytic activity">
    <reaction evidence="6">
        <text>hydrogencarbonate + H(+) = CO2 + H2O</text>
        <dbReference type="Rhea" id="RHEA:10748"/>
        <dbReference type="ChEBI" id="CHEBI:15377"/>
        <dbReference type="ChEBI" id="CHEBI:15378"/>
        <dbReference type="ChEBI" id="CHEBI:16526"/>
        <dbReference type="ChEBI" id="CHEBI:17544"/>
        <dbReference type="EC" id="4.2.1.1"/>
    </reaction>
</comment>
<keyword evidence="4" id="KW-0862">Zinc</keyword>
<dbReference type="GO" id="GO:0008270">
    <property type="term" value="F:zinc ion binding"/>
    <property type="evidence" value="ECO:0007669"/>
    <property type="project" value="InterPro"/>
</dbReference>
<evidence type="ECO:0000256" key="3">
    <source>
        <dbReference type="ARBA" id="ARBA00022723"/>
    </source>
</evidence>
<evidence type="ECO:0000256" key="5">
    <source>
        <dbReference type="ARBA" id="ARBA00023239"/>
    </source>
</evidence>
<gene>
    <name evidence="8" type="ORF">GUITHDRAFT_153227</name>
</gene>
<sequence>MANVNWGKACVEPVGLRPLIFELGKSNTDPMKVLLKDCDCLPCNNQNNAYTLTLQIPGEPTMTYENSIYTLREITFHTPSEHAIEGSRKAMEVQFLMERTGCVTNGNGQCLTPNNNEFSRLHYAVLFDTGDSTPQWVSRIASVASSAKGYGRNLIPDLRFRDITVNIHSLLSTYYIYEGSMTTPPCKSKVTWLVMKTVLPIKSEDLKMIQDVHVSNNARTLRNLNGRKISVAGTTQF</sequence>
<evidence type="ECO:0000256" key="6">
    <source>
        <dbReference type="ARBA" id="ARBA00048348"/>
    </source>
</evidence>